<dbReference type="PROSITE" id="PS00237">
    <property type="entry name" value="G_PROTEIN_RECEP_F1_1"/>
    <property type="match status" value="1"/>
</dbReference>
<dbReference type="eggNOG" id="ENOG502QV28">
    <property type="taxonomic scope" value="Eukaryota"/>
</dbReference>
<keyword evidence="10 11" id="KW-0807">Transducer</keyword>
<evidence type="ECO:0000256" key="11">
    <source>
        <dbReference type="RuleBase" id="RU000688"/>
    </source>
</evidence>
<dbReference type="GO" id="GO:0005886">
    <property type="term" value="C:plasma membrane"/>
    <property type="evidence" value="ECO:0007669"/>
    <property type="project" value="TreeGrafter"/>
</dbReference>
<name>L5KDM7_PTEAL</name>
<feature type="transmembrane region" description="Helical" evidence="12">
    <location>
        <begin position="230"/>
        <end position="252"/>
    </location>
</feature>
<dbReference type="PROSITE" id="PS50262">
    <property type="entry name" value="G_PROTEIN_RECEP_F1_2"/>
    <property type="match status" value="2"/>
</dbReference>
<comment type="subcellular location">
    <subcellularLocation>
        <location evidence="3">Membrane</location>
        <topology evidence="3">Multi-pass membrane protein</topology>
    </subcellularLocation>
</comment>
<feature type="domain" description="G-protein coupled receptors family 1 profile" evidence="13">
    <location>
        <begin position="173"/>
        <end position="424"/>
    </location>
</feature>
<dbReference type="PRINTS" id="PR00237">
    <property type="entry name" value="GPCRRHODOPSN"/>
</dbReference>
<feature type="domain" description="G-protein coupled receptors family 1 profile" evidence="13">
    <location>
        <begin position="43"/>
        <end position="147"/>
    </location>
</feature>
<accession>L5KDM7</accession>
<evidence type="ECO:0000256" key="2">
    <source>
        <dbReference type="ARBA" id="ARBA00003929"/>
    </source>
</evidence>
<keyword evidence="6" id="KW-0552">Olfaction</keyword>
<evidence type="ECO:0000256" key="1">
    <source>
        <dbReference type="ARBA" id="ARBA00002936"/>
    </source>
</evidence>
<proteinExistence type="inferred from homology"/>
<keyword evidence="5 11" id="KW-0812">Transmembrane</keyword>
<evidence type="ECO:0000256" key="9">
    <source>
        <dbReference type="ARBA" id="ARBA00023136"/>
    </source>
</evidence>
<dbReference type="GO" id="GO:0004930">
    <property type="term" value="F:G protein-coupled receptor activity"/>
    <property type="evidence" value="ECO:0007669"/>
    <property type="project" value="UniProtKB-KW"/>
</dbReference>
<keyword evidence="15" id="KW-1185">Reference proteome</keyword>
<dbReference type="PRINTS" id="PR00245">
    <property type="entry name" value="OLFACTORYR"/>
</dbReference>
<sequence length="448" mass="49699">MSVRPDSKISNSTFLLTGFPGLEQDYPWLSVPFSGIYAMILSGNCLVLHVIRTEPSLHQPMFYFLAMLALTDLCMGLSTVHTVLGILWGLSREVSLDACIAQTFFVHGLSCMESGVLLAMAFDRFTAICNPLRYTSILTNARIINIVGIPGLQDFHCWIGISVCLLFSLTLLGNSVIIVTIKLEPSLHQPMYFFLCMLAMNDMALASSTAPKMLGIFWLEAHSFEFNICLAQMYFIHTFCIIESALLVAMAFDRYVAICIPLHYTTILTTPMVIKMGLGGVTRAVLMVLPCPLLIKRLPYYTKYVINHTYCEHMAVVKLASANTLINRAYGISVALSVMILDLGLIATSYIKILQAVFRLSSQNARSKALGTCAAHVCTILVSYTPALFSFLTHRIGKKVPPSIHIIFASLYLLVPPTVNPLVYGVKTKQIRDRVVGLFFPNRKISEN</sequence>
<reference evidence="15" key="1">
    <citation type="journal article" date="2013" name="Science">
        <title>Comparative analysis of bat genomes provides insight into the evolution of flight and immunity.</title>
        <authorList>
            <person name="Zhang G."/>
            <person name="Cowled C."/>
            <person name="Shi Z."/>
            <person name="Huang Z."/>
            <person name="Bishop-Lilly K.A."/>
            <person name="Fang X."/>
            <person name="Wynne J.W."/>
            <person name="Xiong Z."/>
            <person name="Baker M.L."/>
            <person name="Zhao W."/>
            <person name="Tachedjian M."/>
            <person name="Zhu Y."/>
            <person name="Zhou P."/>
            <person name="Jiang X."/>
            <person name="Ng J."/>
            <person name="Yang L."/>
            <person name="Wu L."/>
            <person name="Xiao J."/>
            <person name="Feng Y."/>
            <person name="Chen Y."/>
            <person name="Sun X."/>
            <person name="Zhang Y."/>
            <person name="Marsh G.A."/>
            <person name="Crameri G."/>
            <person name="Broder C.C."/>
            <person name="Frey K.G."/>
            <person name="Wang L.F."/>
            <person name="Wang J."/>
        </authorList>
    </citation>
    <scope>NUCLEOTIDE SEQUENCE [LARGE SCALE GENOMIC DNA]</scope>
</reference>
<evidence type="ECO:0000256" key="8">
    <source>
        <dbReference type="ARBA" id="ARBA00023040"/>
    </source>
</evidence>
<keyword evidence="9 12" id="KW-0472">Membrane</keyword>
<dbReference type="InterPro" id="IPR000725">
    <property type="entry name" value="Olfact_rcpt"/>
</dbReference>
<dbReference type="InterPro" id="IPR000276">
    <property type="entry name" value="GPCR_Rhodpsn"/>
</dbReference>
<dbReference type="CDD" id="cd15953">
    <property type="entry name" value="7tmA_OR52P-like"/>
    <property type="match status" value="1"/>
</dbReference>
<comment type="function">
    <text evidence="1">Odorant receptor.</text>
</comment>
<comment type="function">
    <text evidence="2">Putative odorant or sperm cell receptor.</text>
</comment>
<comment type="similarity">
    <text evidence="11">Belongs to the G-protein coupled receptor 1 family.</text>
</comment>
<dbReference type="InterPro" id="IPR050402">
    <property type="entry name" value="OR51/52/56-like"/>
</dbReference>
<evidence type="ECO:0000256" key="12">
    <source>
        <dbReference type="SAM" id="Phobius"/>
    </source>
</evidence>
<dbReference type="EMBL" id="KB030828">
    <property type="protein sequence ID" value="ELK09422.1"/>
    <property type="molecule type" value="Genomic_DNA"/>
</dbReference>
<dbReference type="FunFam" id="1.20.1070.10:FF:000006">
    <property type="entry name" value="Olfactory receptor"/>
    <property type="match status" value="1"/>
</dbReference>
<evidence type="ECO:0000259" key="13">
    <source>
        <dbReference type="PROSITE" id="PS50262"/>
    </source>
</evidence>
<evidence type="ECO:0000313" key="14">
    <source>
        <dbReference type="EMBL" id="ELK09422.1"/>
    </source>
</evidence>
<evidence type="ECO:0000256" key="10">
    <source>
        <dbReference type="ARBA" id="ARBA00023224"/>
    </source>
</evidence>
<feature type="transmembrane region" description="Helical" evidence="12">
    <location>
        <begin position="329"/>
        <end position="348"/>
    </location>
</feature>
<dbReference type="PANTHER" id="PTHR26450">
    <property type="entry name" value="OLFACTORY RECEPTOR 56B1-RELATED"/>
    <property type="match status" value="1"/>
</dbReference>
<feature type="transmembrane region" description="Helical" evidence="12">
    <location>
        <begin position="273"/>
        <end position="295"/>
    </location>
</feature>
<evidence type="ECO:0000256" key="5">
    <source>
        <dbReference type="ARBA" id="ARBA00022692"/>
    </source>
</evidence>
<evidence type="ECO:0000313" key="15">
    <source>
        <dbReference type="Proteomes" id="UP000010552"/>
    </source>
</evidence>
<evidence type="ECO:0000256" key="4">
    <source>
        <dbReference type="ARBA" id="ARBA00022606"/>
    </source>
</evidence>
<dbReference type="GO" id="GO:0004984">
    <property type="term" value="F:olfactory receptor activity"/>
    <property type="evidence" value="ECO:0007669"/>
    <property type="project" value="InterPro"/>
</dbReference>
<gene>
    <name evidence="14" type="ORF">PAL_GLEAN10003339</name>
</gene>
<dbReference type="Pfam" id="PF13853">
    <property type="entry name" value="7tm_4"/>
    <property type="match status" value="2"/>
</dbReference>
<keyword evidence="11 14" id="KW-0675">Receptor</keyword>
<dbReference type="AlphaFoldDB" id="L5KDM7"/>
<keyword evidence="8 11" id="KW-0297">G-protein coupled receptor</keyword>
<keyword evidence="7 12" id="KW-1133">Transmembrane helix</keyword>
<dbReference type="STRING" id="9402.L5KDM7"/>
<evidence type="ECO:0000256" key="7">
    <source>
        <dbReference type="ARBA" id="ARBA00022989"/>
    </source>
</evidence>
<organism evidence="14 15">
    <name type="scientific">Pteropus alecto</name>
    <name type="common">Black flying fox</name>
    <dbReference type="NCBI Taxonomy" id="9402"/>
    <lineage>
        <taxon>Eukaryota</taxon>
        <taxon>Metazoa</taxon>
        <taxon>Chordata</taxon>
        <taxon>Craniata</taxon>
        <taxon>Vertebrata</taxon>
        <taxon>Euteleostomi</taxon>
        <taxon>Mammalia</taxon>
        <taxon>Eutheria</taxon>
        <taxon>Laurasiatheria</taxon>
        <taxon>Chiroptera</taxon>
        <taxon>Yinpterochiroptera</taxon>
        <taxon>Pteropodoidea</taxon>
        <taxon>Pteropodidae</taxon>
        <taxon>Pteropodinae</taxon>
        <taxon>Pteropus</taxon>
    </lineage>
</organism>
<feature type="transmembrane region" description="Helical" evidence="12">
    <location>
        <begin position="158"/>
        <end position="179"/>
    </location>
</feature>
<protein>
    <submittedName>
        <fullName evidence="14">Putative olfactory receptor 52P1</fullName>
    </submittedName>
</protein>
<dbReference type="Gene3D" id="1.20.1070.10">
    <property type="entry name" value="Rhodopsin 7-helix transmembrane proteins"/>
    <property type="match status" value="2"/>
</dbReference>
<dbReference type="InterPro" id="IPR017452">
    <property type="entry name" value="GPCR_Rhodpsn_7TM"/>
</dbReference>
<evidence type="ECO:0000256" key="6">
    <source>
        <dbReference type="ARBA" id="ARBA00022725"/>
    </source>
</evidence>
<dbReference type="Proteomes" id="UP000010552">
    <property type="component" value="Unassembled WGS sequence"/>
</dbReference>
<dbReference type="InParanoid" id="L5KDM7"/>
<keyword evidence="4" id="KW-0716">Sensory transduction</keyword>
<feature type="transmembrane region" description="Helical" evidence="12">
    <location>
        <begin position="63"/>
        <end position="88"/>
    </location>
</feature>
<evidence type="ECO:0000256" key="3">
    <source>
        <dbReference type="ARBA" id="ARBA00004141"/>
    </source>
</evidence>
<feature type="transmembrane region" description="Helical" evidence="12">
    <location>
        <begin position="369"/>
        <end position="392"/>
    </location>
</feature>
<feature type="transmembrane region" description="Helical" evidence="12">
    <location>
        <begin position="28"/>
        <end position="51"/>
    </location>
</feature>
<feature type="transmembrane region" description="Helical" evidence="12">
    <location>
        <begin position="191"/>
        <end position="210"/>
    </location>
</feature>
<feature type="transmembrane region" description="Helical" evidence="12">
    <location>
        <begin position="404"/>
        <end position="424"/>
    </location>
</feature>
<dbReference type="PANTHER" id="PTHR26450:SF59">
    <property type="entry name" value="OLFACTORY RECEPTOR"/>
    <property type="match status" value="1"/>
</dbReference>
<dbReference type="SUPFAM" id="SSF81321">
    <property type="entry name" value="Family A G protein-coupled receptor-like"/>
    <property type="match status" value="2"/>
</dbReference>